<dbReference type="RefSeq" id="WP_203775257.1">
    <property type="nucleotide sequence ID" value="NZ_BAAAYJ010000022.1"/>
</dbReference>
<dbReference type="Pfam" id="PF06197">
    <property type="entry name" value="DUF998"/>
    <property type="match status" value="1"/>
</dbReference>
<feature type="transmembrane region" description="Helical" evidence="1">
    <location>
        <begin position="151"/>
        <end position="172"/>
    </location>
</feature>
<evidence type="ECO:0000313" key="3">
    <source>
        <dbReference type="Proteomes" id="UP000647172"/>
    </source>
</evidence>
<feature type="transmembrane region" description="Helical" evidence="1">
    <location>
        <begin position="12"/>
        <end position="35"/>
    </location>
</feature>
<reference evidence="2" key="1">
    <citation type="submission" date="2021-01" db="EMBL/GenBank/DDBJ databases">
        <title>Whole genome shotgun sequence of Actinoplanes nipponensis NBRC 14063.</title>
        <authorList>
            <person name="Komaki H."/>
            <person name="Tamura T."/>
        </authorList>
    </citation>
    <scope>NUCLEOTIDE SEQUENCE</scope>
    <source>
        <strain evidence="2">NBRC 14063</strain>
    </source>
</reference>
<evidence type="ECO:0000313" key="2">
    <source>
        <dbReference type="EMBL" id="GIE53311.1"/>
    </source>
</evidence>
<dbReference type="InterPro" id="IPR009339">
    <property type="entry name" value="DUF998"/>
</dbReference>
<keyword evidence="1" id="KW-0812">Transmembrane</keyword>
<accession>A0A919JQ76</accession>
<dbReference type="AlphaFoldDB" id="A0A919JQ76"/>
<name>A0A919JQ76_9ACTN</name>
<gene>
    <name evidence="2" type="ORF">Ani05nite_68450</name>
</gene>
<feature type="transmembrane region" description="Helical" evidence="1">
    <location>
        <begin position="119"/>
        <end position="139"/>
    </location>
</feature>
<dbReference type="Proteomes" id="UP000647172">
    <property type="component" value="Unassembled WGS sequence"/>
</dbReference>
<keyword evidence="3" id="KW-1185">Reference proteome</keyword>
<keyword evidence="1" id="KW-0472">Membrane</keyword>
<protein>
    <recommendedName>
        <fullName evidence="4">DUF998 domain-containing protein</fullName>
    </recommendedName>
</protein>
<evidence type="ECO:0000256" key="1">
    <source>
        <dbReference type="SAM" id="Phobius"/>
    </source>
</evidence>
<comment type="caution">
    <text evidence="2">The sequence shown here is derived from an EMBL/GenBank/DDBJ whole genome shotgun (WGS) entry which is preliminary data.</text>
</comment>
<feature type="transmembrane region" description="Helical" evidence="1">
    <location>
        <begin position="55"/>
        <end position="74"/>
    </location>
</feature>
<evidence type="ECO:0008006" key="4">
    <source>
        <dbReference type="Google" id="ProtNLM"/>
    </source>
</evidence>
<feature type="transmembrane region" description="Helical" evidence="1">
    <location>
        <begin position="81"/>
        <end position="99"/>
    </location>
</feature>
<feature type="transmembrane region" description="Helical" evidence="1">
    <location>
        <begin position="184"/>
        <end position="201"/>
    </location>
</feature>
<keyword evidence="1" id="KW-1133">Transmembrane helix</keyword>
<sequence>MVPLAHRPDRLAAWAGAAVLTGALTMLAGLVAAPGPWTQGYVSEAGTAGMPLAAAYRWGLLGLAVGVGLLGGVLRRSSRPVATLLGLAALLAATSGVVPCTAGCPLPPYEQTTVADVTHTAASVIGMVLLAGAMALIALSAPFGAVLRRLAAVAVAVIVPLGATLGLTMLLAGRGPAGATLERVALVVAVSWLIGTAVVLARPGAAGRDPVAGPAPTLRRPGAR</sequence>
<organism evidence="2 3">
    <name type="scientific">Actinoplanes nipponensis</name>
    <dbReference type="NCBI Taxonomy" id="135950"/>
    <lineage>
        <taxon>Bacteria</taxon>
        <taxon>Bacillati</taxon>
        <taxon>Actinomycetota</taxon>
        <taxon>Actinomycetes</taxon>
        <taxon>Micromonosporales</taxon>
        <taxon>Micromonosporaceae</taxon>
        <taxon>Actinoplanes</taxon>
    </lineage>
</organism>
<proteinExistence type="predicted"/>
<dbReference type="EMBL" id="BOMQ01000081">
    <property type="protein sequence ID" value="GIE53311.1"/>
    <property type="molecule type" value="Genomic_DNA"/>
</dbReference>